<dbReference type="InterPro" id="IPR036770">
    <property type="entry name" value="Ankyrin_rpt-contain_sf"/>
</dbReference>
<dbReference type="Pfam" id="PF13637">
    <property type="entry name" value="Ank_4"/>
    <property type="match status" value="1"/>
</dbReference>
<dbReference type="InterPro" id="IPR002110">
    <property type="entry name" value="Ankyrin_rpt"/>
</dbReference>
<keyword evidence="4" id="KW-1185">Reference proteome</keyword>
<evidence type="ECO:0000313" key="2">
    <source>
        <dbReference type="EMBL" id="CAI3979880.1"/>
    </source>
</evidence>
<comment type="caution">
    <text evidence="2">The sequence shown here is derived from an EMBL/GenBank/DDBJ whole genome shotgun (WGS) entry which is preliminary data.</text>
</comment>
<dbReference type="GO" id="GO:0032259">
    <property type="term" value="P:methylation"/>
    <property type="evidence" value="ECO:0007669"/>
    <property type="project" value="UniProtKB-KW"/>
</dbReference>
<keyword evidence="3" id="KW-0489">Methyltransferase</keyword>
<dbReference type="Gene3D" id="1.25.40.20">
    <property type="entry name" value="Ankyrin repeat-containing domain"/>
    <property type="match status" value="1"/>
</dbReference>
<dbReference type="GO" id="GO:0008168">
    <property type="term" value="F:methyltransferase activity"/>
    <property type="evidence" value="ECO:0007669"/>
    <property type="project" value="UniProtKB-KW"/>
</dbReference>
<dbReference type="PROSITE" id="PS50297">
    <property type="entry name" value="ANK_REP_REGION"/>
    <property type="match status" value="1"/>
</dbReference>
<evidence type="ECO:0000313" key="4">
    <source>
        <dbReference type="Proteomes" id="UP001152797"/>
    </source>
</evidence>
<dbReference type="EMBL" id="CAMXCT010000519">
    <property type="protein sequence ID" value="CAI3979880.1"/>
    <property type="molecule type" value="Genomic_DNA"/>
</dbReference>
<reference evidence="3 4" key="2">
    <citation type="submission" date="2024-05" db="EMBL/GenBank/DDBJ databases">
        <authorList>
            <person name="Chen Y."/>
            <person name="Shah S."/>
            <person name="Dougan E. K."/>
            <person name="Thang M."/>
            <person name="Chan C."/>
        </authorList>
    </citation>
    <scope>NUCLEOTIDE SEQUENCE [LARGE SCALE GENOMIC DNA]</scope>
</reference>
<dbReference type="Proteomes" id="UP001152797">
    <property type="component" value="Unassembled WGS sequence"/>
</dbReference>
<dbReference type="AlphaFoldDB" id="A0A9P1FMJ9"/>
<protein>
    <submittedName>
        <fullName evidence="3">Methyltransferase FkbM domain-containing protein</fullName>
    </submittedName>
</protein>
<dbReference type="OrthoDB" id="194358at2759"/>
<evidence type="ECO:0000256" key="1">
    <source>
        <dbReference type="PROSITE-ProRule" id="PRU00023"/>
    </source>
</evidence>
<dbReference type="PROSITE" id="PS50088">
    <property type="entry name" value="ANK_REPEAT"/>
    <property type="match status" value="1"/>
</dbReference>
<dbReference type="EMBL" id="CAMXCT030000519">
    <property type="protein sequence ID" value="CAL4767192.1"/>
    <property type="molecule type" value="Genomic_DNA"/>
</dbReference>
<feature type="repeat" description="ANK" evidence="1">
    <location>
        <begin position="60"/>
        <end position="92"/>
    </location>
</feature>
<keyword evidence="1" id="KW-0040">ANK repeat</keyword>
<dbReference type="EMBL" id="CAMXCT020000519">
    <property type="protein sequence ID" value="CAL1133255.1"/>
    <property type="molecule type" value="Genomic_DNA"/>
</dbReference>
<keyword evidence="3" id="KW-0808">Transferase</keyword>
<evidence type="ECO:0000313" key="3">
    <source>
        <dbReference type="EMBL" id="CAL4767192.1"/>
    </source>
</evidence>
<sequence length="125" mass="14736">MAVVSFFWKLHAKKRQEAKSEHKHMHNLEKQKRQLRQFLKEHGFDSEDVNATKMSVCGLMKSFPLHQAAKEERFDMLLLLLQFGADPQKKDSYGRSVYHYVTSRDFEQHMRLIHLKASVSGFESL</sequence>
<gene>
    <name evidence="2" type="ORF">C1SCF055_LOCUS7802</name>
</gene>
<accession>A0A9P1FMJ9</accession>
<dbReference type="SUPFAM" id="SSF48403">
    <property type="entry name" value="Ankyrin repeat"/>
    <property type="match status" value="1"/>
</dbReference>
<proteinExistence type="predicted"/>
<organism evidence="2">
    <name type="scientific">Cladocopium goreaui</name>
    <dbReference type="NCBI Taxonomy" id="2562237"/>
    <lineage>
        <taxon>Eukaryota</taxon>
        <taxon>Sar</taxon>
        <taxon>Alveolata</taxon>
        <taxon>Dinophyceae</taxon>
        <taxon>Suessiales</taxon>
        <taxon>Symbiodiniaceae</taxon>
        <taxon>Cladocopium</taxon>
    </lineage>
</organism>
<reference evidence="2" key="1">
    <citation type="submission" date="2022-10" db="EMBL/GenBank/DDBJ databases">
        <authorList>
            <person name="Chen Y."/>
            <person name="Dougan E. K."/>
            <person name="Chan C."/>
            <person name="Rhodes N."/>
            <person name="Thang M."/>
        </authorList>
    </citation>
    <scope>NUCLEOTIDE SEQUENCE</scope>
</reference>
<name>A0A9P1FMJ9_9DINO</name>